<dbReference type="RefSeq" id="WP_267653542.1">
    <property type="nucleotide sequence ID" value="NZ_JAOVZR010000001.1"/>
</dbReference>
<organism evidence="1 2">
    <name type="scientific">Hoeflea algicola</name>
    <dbReference type="NCBI Taxonomy" id="2983763"/>
    <lineage>
        <taxon>Bacteria</taxon>
        <taxon>Pseudomonadati</taxon>
        <taxon>Pseudomonadota</taxon>
        <taxon>Alphaproteobacteria</taxon>
        <taxon>Hyphomicrobiales</taxon>
        <taxon>Rhizobiaceae</taxon>
        <taxon>Hoeflea</taxon>
    </lineage>
</organism>
<gene>
    <name evidence="1" type="ORF">OEG84_09580</name>
</gene>
<reference evidence="1" key="1">
    <citation type="submission" date="2022-10" db="EMBL/GenBank/DDBJ databases">
        <title>Hoeflea sp. G2-23, isolated from marine algae.</title>
        <authorList>
            <person name="Kristyanto S."/>
            <person name="Kim J.M."/>
            <person name="Jeon C.O."/>
        </authorList>
    </citation>
    <scope>NUCLEOTIDE SEQUENCE</scope>
    <source>
        <strain evidence="1">G2-23</strain>
    </source>
</reference>
<dbReference type="Proteomes" id="UP001073227">
    <property type="component" value="Unassembled WGS sequence"/>
</dbReference>
<name>A0ABT3Z9L3_9HYPH</name>
<dbReference type="EMBL" id="JAOVZR010000001">
    <property type="protein sequence ID" value="MCY0147951.1"/>
    <property type="molecule type" value="Genomic_DNA"/>
</dbReference>
<protein>
    <submittedName>
        <fullName evidence="1">Uncharacterized protein</fullName>
    </submittedName>
</protein>
<keyword evidence="2" id="KW-1185">Reference proteome</keyword>
<comment type="caution">
    <text evidence="1">The sequence shown here is derived from an EMBL/GenBank/DDBJ whole genome shotgun (WGS) entry which is preliminary data.</text>
</comment>
<evidence type="ECO:0000313" key="2">
    <source>
        <dbReference type="Proteomes" id="UP001073227"/>
    </source>
</evidence>
<proteinExistence type="predicted"/>
<sequence>MNGSFRLKNTDLAKCGNGSRAALPQIILGVADDHGLATSDGFTSLASPDPA</sequence>
<evidence type="ECO:0000313" key="1">
    <source>
        <dbReference type="EMBL" id="MCY0147951.1"/>
    </source>
</evidence>
<accession>A0ABT3Z9L3</accession>